<dbReference type="AlphaFoldDB" id="A0A6P1E4A9"/>
<organism evidence="1 2">
    <name type="scientific">Thiorhodococcus mannitoliphagus</name>
    <dbReference type="NCBI Taxonomy" id="329406"/>
    <lineage>
        <taxon>Bacteria</taxon>
        <taxon>Pseudomonadati</taxon>
        <taxon>Pseudomonadota</taxon>
        <taxon>Gammaproteobacteria</taxon>
        <taxon>Chromatiales</taxon>
        <taxon>Chromatiaceae</taxon>
        <taxon>Thiorhodococcus</taxon>
    </lineage>
</organism>
<dbReference type="Proteomes" id="UP000471640">
    <property type="component" value="Unassembled WGS sequence"/>
</dbReference>
<dbReference type="InterPro" id="IPR007460">
    <property type="entry name" value="BrnT_toxin"/>
</dbReference>
<gene>
    <name evidence="1" type="ORF">G3480_26570</name>
</gene>
<dbReference type="EMBL" id="JAAIJR010000320">
    <property type="protein sequence ID" value="NEX23786.1"/>
    <property type="molecule type" value="Genomic_DNA"/>
</dbReference>
<proteinExistence type="predicted"/>
<reference evidence="2" key="1">
    <citation type="journal article" date="2020" name="Microbiol. Resour. Announc.">
        <title>Draft Genome Sequences of Thiorhodococcus mannitoliphagus and Thiorhodococcus minor, Purple Sulfur Photosynthetic Bacteria in the Gammaproteobacterial Family Chromatiaceae.</title>
        <authorList>
            <person name="Aviles F.A."/>
            <person name="Meyer T.E."/>
            <person name="Kyndt J.A."/>
        </authorList>
    </citation>
    <scope>NUCLEOTIDE SEQUENCE [LARGE SCALE GENOMIC DNA]</scope>
    <source>
        <strain evidence="2">DSM 18266</strain>
    </source>
</reference>
<keyword evidence="2" id="KW-1185">Reference proteome</keyword>
<name>A0A6P1E4A9_9GAMM</name>
<dbReference type="Pfam" id="PF04365">
    <property type="entry name" value="BrnT_toxin"/>
    <property type="match status" value="1"/>
</dbReference>
<evidence type="ECO:0000313" key="2">
    <source>
        <dbReference type="Proteomes" id="UP000471640"/>
    </source>
</evidence>
<dbReference type="Gene3D" id="3.10.450.530">
    <property type="entry name" value="Ribonuclease toxin, BrnT, of type II toxin-antitoxin system"/>
    <property type="match status" value="1"/>
</dbReference>
<dbReference type="RefSeq" id="WP_164657198.1">
    <property type="nucleotide sequence ID" value="NZ_JAAIJR010000320.1"/>
</dbReference>
<protein>
    <submittedName>
        <fullName evidence="1">BrnT family toxin</fullName>
    </submittedName>
</protein>
<dbReference type="InterPro" id="IPR038573">
    <property type="entry name" value="BrnT_sf"/>
</dbReference>
<reference evidence="1 2" key="2">
    <citation type="submission" date="2020-02" db="EMBL/GenBank/DDBJ databases">
        <title>Genome sequences of Thiorhodococcus mannitoliphagus and Thiorhodococcus minor, purple sulfur photosynthetic bacteria in the gammaproteobacterial family, Chromatiaceae.</title>
        <authorList>
            <person name="Aviles F.A."/>
            <person name="Meyer T.E."/>
            <person name="Kyndt J.A."/>
        </authorList>
    </citation>
    <scope>NUCLEOTIDE SEQUENCE [LARGE SCALE GENOMIC DNA]</scope>
    <source>
        <strain evidence="1 2">DSM 18266</strain>
    </source>
</reference>
<accession>A0A6P1E4A9</accession>
<sequence>MHFEWGAAKAASNRRKQGVGFELAATVFRDPLMISIPDEDHSGTEERWITMGQAENSTLLLVVHTRTGVLSRPGTPRTVGRRLCSLFAAWFPGGAT</sequence>
<comment type="caution">
    <text evidence="1">The sequence shown here is derived from an EMBL/GenBank/DDBJ whole genome shotgun (WGS) entry which is preliminary data.</text>
</comment>
<evidence type="ECO:0000313" key="1">
    <source>
        <dbReference type="EMBL" id="NEX23786.1"/>
    </source>
</evidence>